<name>A0A2N7NGI5_9VIBR</name>
<feature type="signal peptide" evidence="1">
    <location>
        <begin position="1"/>
        <end position="26"/>
    </location>
</feature>
<organism evidence="2 4">
    <name type="scientific">Vibrio tasmaniensis</name>
    <dbReference type="NCBI Taxonomy" id="212663"/>
    <lineage>
        <taxon>Bacteria</taxon>
        <taxon>Pseudomonadati</taxon>
        <taxon>Pseudomonadota</taxon>
        <taxon>Gammaproteobacteria</taxon>
        <taxon>Vibrionales</taxon>
        <taxon>Vibrionaceae</taxon>
        <taxon>Vibrio</taxon>
    </lineage>
</organism>
<gene>
    <name evidence="2" type="ORF">BCS92_17165</name>
    <name evidence="3" type="ORF">FC057_23610</name>
</gene>
<evidence type="ECO:0000256" key="1">
    <source>
        <dbReference type="SAM" id="SignalP"/>
    </source>
</evidence>
<evidence type="ECO:0000313" key="2">
    <source>
        <dbReference type="EMBL" id="PMP13554.1"/>
    </source>
</evidence>
<dbReference type="EMBL" id="MDBP01000044">
    <property type="protein sequence ID" value="PMP13554.1"/>
    <property type="molecule type" value="Genomic_DNA"/>
</dbReference>
<dbReference type="RefSeq" id="WP_102258028.1">
    <property type="nucleotide sequence ID" value="NZ_MDBG01000171.1"/>
</dbReference>
<reference evidence="4" key="1">
    <citation type="submission" date="2016-07" db="EMBL/GenBank/DDBJ databases">
        <title>Nontailed viruses are major unrecognized killers of bacteria in the ocean.</title>
        <authorList>
            <person name="Kauffman K."/>
            <person name="Hussain F."/>
            <person name="Yang J."/>
            <person name="Arevalo P."/>
            <person name="Brown J."/>
            <person name="Cutler M."/>
            <person name="Kelly L."/>
            <person name="Polz M.F."/>
        </authorList>
    </citation>
    <scope>NUCLEOTIDE SEQUENCE [LARGE SCALE GENOMIC DNA]</scope>
    <source>
        <strain evidence="4">10N.222.48.A2</strain>
    </source>
</reference>
<sequence>MKFLKTNSFKKLCLLAFLFNINSAFCSSTGPREEPFSRLYLEGTYVNLSPNSKIYANNRMQAEIEIYYQLKSNYTFDNASLKKLYTAETIDSLSVSDSHSGYVLDIRLEDGSNRNRRREGYRSVSKFVSGNRADVYHLCVQATATNNITGESLTQNTCNGTTNKSSAIVELLTPRTFTSSDFTYETSNSGWSDGAILHLQKYKPNNFTLQKVWQEGGLRFNNDHHRLLGTYSNSQSSSALYWIYDTDAGHINIPFSTTYDTGWKDRVVYGDLNTDEAIIFVSSFGRGIYSSNSANISKAFPPYDWNQSISPDGKIVYFEDKFGNRGYFSFSRTSYNDYFEEGYYLRRIHSEHN</sequence>
<dbReference type="AlphaFoldDB" id="A0A2N7NGI5"/>
<dbReference type="Proteomes" id="UP000308018">
    <property type="component" value="Unassembled WGS sequence"/>
</dbReference>
<protein>
    <submittedName>
        <fullName evidence="2">Uncharacterized protein</fullName>
    </submittedName>
</protein>
<reference evidence="3 5" key="4">
    <citation type="submission" date="2019-04" db="EMBL/GenBank/DDBJ databases">
        <title>A reverse ecology approach based on a biological definition of microbial populations.</title>
        <authorList>
            <person name="Arevalo P."/>
            <person name="Vaninsberghe D."/>
            <person name="Elsherbini J."/>
            <person name="Gore J."/>
            <person name="Polz M."/>
        </authorList>
    </citation>
    <scope>NUCLEOTIDE SEQUENCE [LARGE SCALE GENOMIC DNA]</scope>
    <source>
        <strain evidence="3 5">10N.222.45.A8</strain>
    </source>
</reference>
<reference evidence="2" key="3">
    <citation type="journal article" date="2018" name="Nature">
        <title>A major lineage of non-tailed dsDNA viruses as unrecognized killers of marine bacteria.</title>
        <authorList>
            <person name="Kauffman K.M."/>
            <person name="Hussain F.A."/>
            <person name="Yang J."/>
            <person name="Arevalo P."/>
            <person name="Brown J.M."/>
            <person name="Chang W.K."/>
            <person name="VanInsberghe D."/>
            <person name="Elsherbini J."/>
            <person name="Sharma R.S."/>
            <person name="Cutler M.B."/>
            <person name="Kelly L."/>
            <person name="Polz M.F."/>
        </authorList>
    </citation>
    <scope>NUCLEOTIDE SEQUENCE</scope>
    <source>
        <strain evidence="2">10N.222.48.A2</strain>
    </source>
</reference>
<evidence type="ECO:0000313" key="5">
    <source>
        <dbReference type="Proteomes" id="UP000308018"/>
    </source>
</evidence>
<comment type="caution">
    <text evidence="2">The sequence shown here is derived from an EMBL/GenBank/DDBJ whole genome shotgun (WGS) entry which is preliminary data.</text>
</comment>
<feature type="chain" id="PRO_5030054166" evidence="1">
    <location>
        <begin position="27"/>
        <end position="353"/>
    </location>
</feature>
<reference evidence="2" key="2">
    <citation type="submission" date="2016-07" db="EMBL/GenBank/DDBJ databases">
        <authorList>
            <person name="Wan K."/>
            <person name="Booth B."/>
            <person name="Spirohn K."/>
            <person name="Hao T."/>
            <person name="Hu Y."/>
            <person name="Calderwood M."/>
            <person name="Hill D."/>
            <person name="Mohr S."/>
            <person name="Vidal M."/>
            <person name="Celniker S."/>
            <person name="Perrimon N."/>
        </authorList>
    </citation>
    <scope>NUCLEOTIDE SEQUENCE</scope>
    <source>
        <strain evidence="2">10N.222.48.A2</strain>
    </source>
</reference>
<evidence type="ECO:0000313" key="3">
    <source>
        <dbReference type="EMBL" id="TKG27132.1"/>
    </source>
</evidence>
<dbReference type="EMBL" id="SYVV01000059">
    <property type="protein sequence ID" value="TKG27132.1"/>
    <property type="molecule type" value="Genomic_DNA"/>
</dbReference>
<evidence type="ECO:0000313" key="4">
    <source>
        <dbReference type="Proteomes" id="UP000235579"/>
    </source>
</evidence>
<keyword evidence="1" id="KW-0732">Signal</keyword>
<accession>A0A2N7NGI5</accession>
<proteinExistence type="predicted"/>
<dbReference type="Proteomes" id="UP000235579">
    <property type="component" value="Unassembled WGS sequence"/>
</dbReference>